<gene>
    <name evidence="2" type="ORF">ACFORG_07250</name>
</gene>
<evidence type="ECO:0000313" key="2">
    <source>
        <dbReference type="EMBL" id="MFC3613554.1"/>
    </source>
</evidence>
<proteinExistence type="predicted"/>
<protein>
    <submittedName>
        <fullName evidence="2">Uncharacterized protein</fullName>
    </submittedName>
</protein>
<evidence type="ECO:0000313" key="3">
    <source>
        <dbReference type="Proteomes" id="UP001595629"/>
    </source>
</evidence>
<reference evidence="3" key="1">
    <citation type="journal article" date="2019" name="Int. J. Syst. Evol. Microbiol.">
        <title>The Global Catalogue of Microorganisms (GCM) 10K type strain sequencing project: providing services to taxonomists for standard genome sequencing and annotation.</title>
        <authorList>
            <consortium name="The Broad Institute Genomics Platform"/>
            <consortium name="The Broad Institute Genome Sequencing Center for Infectious Disease"/>
            <person name="Wu L."/>
            <person name="Ma J."/>
        </authorList>
    </citation>
    <scope>NUCLEOTIDE SEQUENCE [LARGE SCALE GENOMIC DNA]</scope>
    <source>
        <strain evidence="3">KCTC 42911</strain>
    </source>
</reference>
<evidence type="ECO:0000256" key="1">
    <source>
        <dbReference type="SAM" id="MobiDB-lite"/>
    </source>
</evidence>
<dbReference type="Proteomes" id="UP001595629">
    <property type="component" value="Unassembled WGS sequence"/>
</dbReference>
<keyword evidence="3" id="KW-1185">Reference proteome</keyword>
<sequence length="95" mass="10843">MAEKFAERVYQPSDEGGAVGPDENEVSVFQAGDAWLKLVADYTFVREKIIGVSDERHVSSLNKRHIRNDIFYVTEKMVRQKLLQIASEASMRKVI</sequence>
<feature type="region of interest" description="Disordered" evidence="1">
    <location>
        <begin position="1"/>
        <end position="22"/>
    </location>
</feature>
<dbReference type="EMBL" id="JBHRXI010000005">
    <property type="protein sequence ID" value="MFC3613554.1"/>
    <property type="molecule type" value="Genomic_DNA"/>
</dbReference>
<accession>A0ABV7TFQ5</accession>
<comment type="caution">
    <text evidence="2">The sequence shown here is derived from an EMBL/GenBank/DDBJ whole genome shotgun (WGS) entry which is preliminary data.</text>
</comment>
<name>A0ABV7TFQ5_9RHOB</name>
<organism evidence="2 3">
    <name type="scientific">Lutimaribacter marinistellae</name>
    <dbReference type="NCBI Taxonomy" id="1820329"/>
    <lineage>
        <taxon>Bacteria</taxon>
        <taxon>Pseudomonadati</taxon>
        <taxon>Pseudomonadota</taxon>
        <taxon>Alphaproteobacteria</taxon>
        <taxon>Rhodobacterales</taxon>
        <taxon>Roseobacteraceae</taxon>
        <taxon>Lutimaribacter</taxon>
    </lineage>
</organism>
<dbReference type="RefSeq" id="WP_386734740.1">
    <property type="nucleotide sequence ID" value="NZ_JBHRXI010000005.1"/>
</dbReference>